<dbReference type="InterPro" id="IPR012674">
    <property type="entry name" value="Calycin"/>
</dbReference>
<dbReference type="EMBL" id="CP063849">
    <property type="protein sequence ID" value="QOY89270.1"/>
    <property type="molecule type" value="Genomic_DNA"/>
</dbReference>
<dbReference type="AlphaFoldDB" id="A0A7S7NT08"/>
<dbReference type="Gene3D" id="2.40.128.20">
    <property type="match status" value="1"/>
</dbReference>
<reference evidence="2 3" key="1">
    <citation type="submission" date="2020-10" db="EMBL/GenBank/DDBJ databases">
        <title>Complete genome sequence of Paludibaculum fermentans P105T, a facultatively anaerobic acidobacterium capable of dissimilatory Fe(III) reduction.</title>
        <authorList>
            <person name="Dedysh S.N."/>
            <person name="Beletsky A.V."/>
            <person name="Kulichevskaya I.S."/>
            <person name="Mardanov A.V."/>
            <person name="Ravin N.V."/>
        </authorList>
    </citation>
    <scope>NUCLEOTIDE SEQUENCE [LARGE SCALE GENOMIC DNA]</scope>
    <source>
        <strain evidence="2 3">P105</strain>
    </source>
</reference>
<name>A0A7S7NT08_PALFE</name>
<dbReference type="Proteomes" id="UP000593892">
    <property type="component" value="Chromosome"/>
</dbReference>
<keyword evidence="1" id="KW-0732">Signal</keyword>
<protein>
    <submittedName>
        <fullName evidence="2">Uncharacterized protein</fullName>
    </submittedName>
</protein>
<gene>
    <name evidence="2" type="ORF">IRI77_04755</name>
</gene>
<feature type="signal peptide" evidence="1">
    <location>
        <begin position="1"/>
        <end position="18"/>
    </location>
</feature>
<evidence type="ECO:0000256" key="1">
    <source>
        <dbReference type="SAM" id="SignalP"/>
    </source>
</evidence>
<proteinExistence type="predicted"/>
<accession>A0A7S7NT08</accession>
<evidence type="ECO:0000313" key="3">
    <source>
        <dbReference type="Proteomes" id="UP000593892"/>
    </source>
</evidence>
<feature type="chain" id="PRO_5032355427" evidence="1">
    <location>
        <begin position="19"/>
        <end position="177"/>
    </location>
</feature>
<dbReference type="KEGG" id="pfer:IRI77_04755"/>
<organism evidence="2 3">
    <name type="scientific">Paludibaculum fermentans</name>
    <dbReference type="NCBI Taxonomy" id="1473598"/>
    <lineage>
        <taxon>Bacteria</taxon>
        <taxon>Pseudomonadati</taxon>
        <taxon>Acidobacteriota</taxon>
        <taxon>Terriglobia</taxon>
        <taxon>Bryobacterales</taxon>
        <taxon>Bryobacteraceae</taxon>
        <taxon>Paludibaculum</taxon>
    </lineage>
</organism>
<keyword evidence="3" id="KW-1185">Reference proteome</keyword>
<sequence length="177" mass="20699">MWYACVLVSLLTTSFVQAQPAEDRFAAVRFLEGHWKGTATGEPGRGVSEREYRFEMKGRYLSVKNKSTWEIVKGKTEPEIHEDWGLFSYDRNLKAVVLRQFHIEGFVNEYRLTANEADRREFTTVQIENLPAGFRAREVYRIVSKDEFIESFSIAEPGKEFQPYSETRFRREPMPAN</sequence>
<dbReference type="RefSeq" id="WP_194450932.1">
    <property type="nucleotide sequence ID" value="NZ_CP063849.1"/>
</dbReference>
<evidence type="ECO:0000313" key="2">
    <source>
        <dbReference type="EMBL" id="QOY89270.1"/>
    </source>
</evidence>